<gene>
    <name evidence="3" type="primary">aes</name>
    <name evidence="3" type="ORF">BkAM31D_08670</name>
</gene>
<dbReference type="EC" id="3.1.1.-" evidence="3"/>
<dbReference type="SUPFAM" id="SSF53474">
    <property type="entry name" value="alpha/beta-Hydrolases"/>
    <property type="match status" value="1"/>
</dbReference>
<accession>A0A1X9MBG1</accession>
<organism evidence="3 4">
    <name type="scientific">Halalkalibacter krulwichiae</name>
    <dbReference type="NCBI Taxonomy" id="199441"/>
    <lineage>
        <taxon>Bacteria</taxon>
        <taxon>Bacillati</taxon>
        <taxon>Bacillota</taxon>
        <taxon>Bacilli</taxon>
        <taxon>Bacillales</taxon>
        <taxon>Bacillaceae</taxon>
        <taxon>Halalkalibacter</taxon>
    </lineage>
</organism>
<evidence type="ECO:0000256" key="1">
    <source>
        <dbReference type="ARBA" id="ARBA00022801"/>
    </source>
</evidence>
<keyword evidence="4" id="KW-1185">Reference proteome</keyword>
<name>A0A1X9MBG1_9BACI</name>
<dbReference type="PANTHER" id="PTHR48081">
    <property type="entry name" value="AB HYDROLASE SUPERFAMILY PROTEIN C4A8.06C"/>
    <property type="match status" value="1"/>
</dbReference>
<dbReference type="Proteomes" id="UP000193006">
    <property type="component" value="Chromosome"/>
</dbReference>
<protein>
    <submittedName>
        <fullName evidence="3">Acetyl esterase</fullName>
        <ecNumber evidence="3">3.1.1.-</ecNumber>
    </submittedName>
</protein>
<dbReference type="EMBL" id="CP020814">
    <property type="protein sequence ID" value="ARK29930.1"/>
    <property type="molecule type" value="Genomic_DNA"/>
</dbReference>
<proteinExistence type="predicted"/>
<dbReference type="InterPro" id="IPR050300">
    <property type="entry name" value="GDXG_lipolytic_enzyme"/>
</dbReference>
<dbReference type="KEGG" id="bkw:BkAM31D_08670"/>
<dbReference type="PANTHER" id="PTHR48081:SF13">
    <property type="entry name" value="ALPHA_BETA HYDROLASE"/>
    <property type="match status" value="1"/>
</dbReference>
<dbReference type="InterPro" id="IPR049492">
    <property type="entry name" value="BD-FAE-like_dom"/>
</dbReference>
<dbReference type="AlphaFoldDB" id="A0A1X9MBG1"/>
<keyword evidence="1 3" id="KW-0378">Hydrolase</keyword>
<dbReference type="STRING" id="199441.BkAM31D_08670"/>
<dbReference type="Pfam" id="PF20434">
    <property type="entry name" value="BD-FAE"/>
    <property type="match status" value="1"/>
</dbReference>
<dbReference type="InterPro" id="IPR029058">
    <property type="entry name" value="AB_hydrolase_fold"/>
</dbReference>
<dbReference type="RefSeq" id="WP_066152194.1">
    <property type="nucleotide sequence ID" value="NZ_CP020814.1"/>
</dbReference>
<reference evidence="3 4" key="1">
    <citation type="submission" date="2017-04" db="EMBL/GenBank/DDBJ databases">
        <title>Bacillus krulwichiae AM31D Genome sequencing and assembly.</title>
        <authorList>
            <person name="Krulwich T.A."/>
            <person name="Anastor L."/>
            <person name="Ehrlich R."/>
            <person name="Ehrlich G.D."/>
            <person name="Janto B."/>
        </authorList>
    </citation>
    <scope>NUCLEOTIDE SEQUENCE [LARGE SCALE GENOMIC DNA]</scope>
    <source>
        <strain evidence="3 4">AM31D</strain>
    </source>
</reference>
<dbReference type="Gene3D" id="3.40.50.1820">
    <property type="entry name" value="alpha/beta hydrolase"/>
    <property type="match status" value="1"/>
</dbReference>
<evidence type="ECO:0000313" key="4">
    <source>
        <dbReference type="Proteomes" id="UP000193006"/>
    </source>
</evidence>
<evidence type="ECO:0000313" key="3">
    <source>
        <dbReference type="EMBL" id="ARK29930.1"/>
    </source>
</evidence>
<dbReference type="GO" id="GO:0016787">
    <property type="term" value="F:hydrolase activity"/>
    <property type="evidence" value="ECO:0007669"/>
    <property type="project" value="UniProtKB-KW"/>
</dbReference>
<sequence length="313" mass="34477">MAKPKEIMIYGMTRSEYVAQLRDSLPKSQTIDKEHITRKWLNIPYTNLPNSQLLDIYLPKTGGGPFPVVIYIHGGGFILGSKDGKSSAVALNGLDRGYAVVIINYTLSLDAAFPTQIHEVKAAIRWVKSNAKDYQIDSSRIGLMGASAGAHLAALAGTSSAVGELEDKRLGHPEMDSTVQAVVVDFTPVNFATVNEQLIRLGREIPQGLDAPQYSSALYLGDLMENVPEVVQQTNPETYISPLSPPFFIQHGTEHYILPYDQSVHFAEKLVKSIGVSKVKLSLLEGVGGGDDPNYFTPEHIKREYDFLDRFLK</sequence>
<feature type="domain" description="BD-FAE-like" evidence="2">
    <location>
        <begin position="54"/>
        <end position="270"/>
    </location>
</feature>
<evidence type="ECO:0000259" key="2">
    <source>
        <dbReference type="Pfam" id="PF20434"/>
    </source>
</evidence>